<dbReference type="RefSeq" id="WP_161057985.1">
    <property type="nucleotide sequence ID" value="NZ_WWCT01000035.1"/>
</dbReference>
<dbReference type="EMBL" id="WWCT01000035">
    <property type="protein sequence ID" value="MYN30293.1"/>
    <property type="molecule type" value="Genomic_DNA"/>
</dbReference>
<organism evidence="1 2">
    <name type="scientific">Duganella levis</name>
    <dbReference type="NCBI Taxonomy" id="2692169"/>
    <lineage>
        <taxon>Bacteria</taxon>
        <taxon>Pseudomonadati</taxon>
        <taxon>Pseudomonadota</taxon>
        <taxon>Betaproteobacteria</taxon>
        <taxon>Burkholderiales</taxon>
        <taxon>Oxalobacteraceae</taxon>
        <taxon>Telluria group</taxon>
        <taxon>Duganella</taxon>
    </lineage>
</organism>
<sequence length="53" mass="5920">MIDITAKPIWTWSSQNSPARSLSTRTSNAGATVLKQALLPRSLDLAFSLKYRR</sequence>
<proteinExistence type="predicted"/>
<comment type="caution">
    <text evidence="1">The sequence shown here is derived from an EMBL/GenBank/DDBJ whole genome shotgun (WGS) entry which is preliminary data.</text>
</comment>
<evidence type="ECO:0000313" key="2">
    <source>
        <dbReference type="Proteomes" id="UP000642144"/>
    </source>
</evidence>
<accession>A0ABW9W8G0</accession>
<evidence type="ECO:0000313" key="1">
    <source>
        <dbReference type="EMBL" id="MYN30293.1"/>
    </source>
</evidence>
<dbReference type="Proteomes" id="UP000642144">
    <property type="component" value="Unassembled WGS sequence"/>
</dbReference>
<keyword evidence="2" id="KW-1185">Reference proteome</keyword>
<name>A0ABW9W8G0_9BURK</name>
<gene>
    <name evidence="1" type="ORF">GTP69_28185</name>
</gene>
<protein>
    <submittedName>
        <fullName evidence="1">Uncharacterized protein</fullName>
    </submittedName>
</protein>
<reference evidence="1 2" key="1">
    <citation type="submission" date="2019-12" db="EMBL/GenBank/DDBJ databases">
        <title>Novel species isolated from a subtropical stream in China.</title>
        <authorList>
            <person name="Lu H."/>
        </authorList>
    </citation>
    <scope>NUCLEOTIDE SEQUENCE [LARGE SCALE GENOMIC DNA]</scope>
    <source>
        <strain evidence="1 2">CY42W</strain>
    </source>
</reference>